<accession>A0A918K5T8</accession>
<protein>
    <submittedName>
        <fullName evidence="1">Uncharacterized protein</fullName>
    </submittedName>
</protein>
<reference evidence="1" key="1">
    <citation type="journal article" date="2014" name="Int. J. Syst. Evol. Microbiol.">
        <title>Complete genome sequence of Corynebacterium casei LMG S-19264T (=DSM 44701T), isolated from a smear-ripened cheese.</title>
        <authorList>
            <consortium name="US DOE Joint Genome Institute (JGI-PGF)"/>
            <person name="Walter F."/>
            <person name="Albersmeier A."/>
            <person name="Kalinowski J."/>
            <person name="Ruckert C."/>
        </authorList>
    </citation>
    <scope>NUCLEOTIDE SEQUENCE</scope>
    <source>
        <strain evidence="1">KCTC 22169</strain>
    </source>
</reference>
<organism evidence="1 2">
    <name type="scientific">Saccharospirillum salsuginis</name>
    <dbReference type="NCBI Taxonomy" id="418750"/>
    <lineage>
        <taxon>Bacteria</taxon>
        <taxon>Pseudomonadati</taxon>
        <taxon>Pseudomonadota</taxon>
        <taxon>Gammaproteobacteria</taxon>
        <taxon>Oceanospirillales</taxon>
        <taxon>Saccharospirillaceae</taxon>
        <taxon>Saccharospirillum</taxon>
    </lineage>
</organism>
<comment type="caution">
    <text evidence="1">The sequence shown here is derived from an EMBL/GenBank/DDBJ whole genome shotgun (WGS) entry which is preliminary data.</text>
</comment>
<sequence length="89" mass="10215">MGKLSGVSYDELFHDAYFASRIELDEICRLHAINPENHPDLIHEMAEAVENGASLEKCFERIQLADEYQYLKGLKKGHFGSQTKKHTIH</sequence>
<reference evidence="1" key="2">
    <citation type="submission" date="2020-09" db="EMBL/GenBank/DDBJ databases">
        <authorList>
            <person name="Sun Q."/>
            <person name="Kim S."/>
        </authorList>
    </citation>
    <scope>NUCLEOTIDE SEQUENCE</scope>
    <source>
        <strain evidence="1">KCTC 22169</strain>
    </source>
</reference>
<name>A0A918K5T8_9GAMM</name>
<evidence type="ECO:0000313" key="1">
    <source>
        <dbReference type="EMBL" id="GGX51482.1"/>
    </source>
</evidence>
<dbReference type="EMBL" id="BMXR01000004">
    <property type="protein sequence ID" value="GGX51482.1"/>
    <property type="molecule type" value="Genomic_DNA"/>
</dbReference>
<gene>
    <name evidence="1" type="ORF">GCM10007392_18470</name>
</gene>
<keyword evidence="2" id="KW-1185">Reference proteome</keyword>
<dbReference type="Proteomes" id="UP000626148">
    <property type="component" value="Unassembled WGS sequence"/>
</dbReference>
<dbReference type="RefSeq" id="WP_189608257.1">
    <property type="nucleotide sequence ID" value="NZ_BMXR01000004.1"/>
</dbReference>
<evidence type="ECO:0000313" key="2">
    <source>
        <dbReference type="Proteomes" id="UP000626148"/>
    </source>
</evidence>
<dbReference type="AlphaFoldDB" id="A0A918K5T8"/>
<proteinExistence type="predicted"/>